<accession>A0AAJ5VZ20</accession>
<evidence type="ECO:0000313" key="1">
    <source>
        <dbReference type="EMBL" id="WEK12762.1"/>
    </source>
</evidence>
<name>A0AAJ5VZ20_9MICO</name>
<reference evidence="1" key="1">
    <citation type="submission" date="2023-03" db="EMBL/GenBank/DDBJ databases">
        <title>Andean soil-derived lignocellulolytic bacterial consortium as a source of novel taxa and putative plastic-active enzymes.</title>
        <authorList>
            <person name="Diaz-Garcia L."/>
            <person name="Chuvochina M."/>
            <person name="Feuerriegel G."/>
            <person name="Bunk B."/>
            <person name="Sproer C."/>
            <person name="Streit W.R."/>
            <person name="Rodriguez L.M."/>
            <person name="Overmann J."/>
            <person name="Jimenez D.J."/>
        </authorList>
    </citation>
    <scope>NUCLEOTIDE SEQUENCE</scope>
    <source>
        <strain evidence="1">MAG 4610</strain>
    </source>
</reference>
<sequence length="45" mass="5000">MWQTVFEPRDLPIALDSAGIASLAHDLTDLATLCTWLQKRTEASL</sequence>
<organism evidence="1 2">
    <name type="scientific">Candidatus Microbacterium phytovorans</name>
    <dbReference type="NCBI Taxonomy" id="3121374"/>
    <lineage>
        <taxon>Bacteria</taxon>
        <taxon>Bacillati</taxon>
        <taxon>Actinomycetota</taxon>
        <taxon>Actinomycetes</taxon>
        <taxon>Micrococcales</taxon>
        <taxon>Microbacteriaceae</taxon>
        <taxon>Microbacterium</taxon>
    </lineage>
</organism>
<evidence type="ECO:0000313" key="2">
    <source>
        <dbReference type="Proteomes" id="UP001213972"/>
    </source>
</evidence>
<gene>
    <name evidence="1" type="ORF">P0Y48_09815</name>
</gene>
<dbReference type="AlphaFoldDB" id="A0AAJ5VZ20"/>
<proteinExistence type="predicted"/>
<protein>
    <submittedName>
        <fullName evidence="1">Uncharacterized protein</fullName>
    </submittedName>
</protein>
<dbReference type="EMBL" id="CP119321">
    <property type="protein sequence ID" value="WEK12762.1"/>
    <property type="molecule type" value="Genomic_DNA"/>
</dbReference>
<dbReference type="Proteomes" id="UP001213972">
    <property type="component" value="Chromosome"/>
</dbReference>